<dbReference type="GeneID" id="42799187"/>
<sequence>MDERAEVLKRLKEAVDIFTNNERSYLLIPEIRTNFGYALREAKTTEDVAAIPGRLTVAFNRVIYCLPPAFGASDHIARVIITAMKHEEEKRSAINLKYYEEIVRNLPSDDTYIFDRKQEPEESRKIEHHTMNFMVEMAYKKFGKIPQYIVDLGDLGKEPTIYVIDKDPVIVAEKSLKLLNFLSP</sequence>
<dbReference type="PANTHER" id="PTHR40730:SF4">
    <property type="entry name" value="TRANSCRIPTIONAL REGULATOR"/>
    <property type="match status" value="1"/>
</dbReference>
<dbReference type="Proteomes" id="UP000423396">
    <property type="component" value="Chromosome"/>
</dbReference>
<reference evidence="2 3" key="1">
    <citation type="submission" date="2019-10" db="EMBL/GenBank/DDBJ databases">
        <title>Genome Sequences from Six Type Strain Members of the Archaeal Family Sulfolobaceae: Acidianus ambivalens, Acidianus infernus, Metallosphaera prunae, Stygiolobus azoricus, Sulfolobus metallicus, and Sulfurisphaera ohwakuensis.</title>
        <authorList>
            <person name="Counts J.A."/>
            <person name="Kelly R.M."/>
        </authorList>
    </citation>
    <scope>NUCLEOTIDE SEQUENCE [LARGE SCALE GENOMIC DNA]</scope>
    <source>
        <strain evidence="2 3">FC6</strain>
    </source>
</reference>
<keyword evidence="3" id="KW-1185">Reference proteome</keyword>
<dbReference type="Pfam" id="PF10120">
    <property type="entry name" value="ThiN"/>
    <property type="match status" value="1"/>
</dbReference>
<dbReference type="AlphaFoldDB" id="A0A650CRJ1"/>
<proteinExistence type="predicted"/>
<dbReference type="InterPro" id="IPR036409">
    <property type="entry name" value="Aldolase_II/adducin_N_sf"/>
</dbReference>
<dbReference type="PANTHER" id="PTHR40730">
    <property type="entry name" value="TRANSCRIPTIONAL REGULATOR PROTEIN-LIKE PROTEIN"/>
    <property type="match status" value="1"/>
</dbReference>
<dbReference type="OrthoDB" id="26806at2157"/>
<keyword evidence="2" id="KW-0418">Kinase</keyword>
<accession>A0A650CRJ1</accession>
<keyword evidence="2" id="KW-0808">Transferase</keyword>
<evidence type="ECO:0000313" key="3">
    <source>
        <dbReference type="Proteomes" id="UP000423396"/>
    </source>
</evidence>
<gene>
    <name evidence="2" type="ORF">D1868_08915</name>
</gene>
<dbReference type="GO" id="GO:0016301">
    <property type="term" value="F:kinase activity"/>
    <property type="evidence" value="ECO:0007669"/>
    <property type="project" value="UniProtKB-KW"/>
</dbReference>
<dbReference type="SUPFAM" id="SSF53639">
    <property type="entry name" value="AraD/HMP-PK domain-like"/>
    <property type="match status" value="1"/>
</dbReference>
<dbReference type="RefSeq" id="WP_156007546.1">
    <property type="nucleotide sequence ID" value="NZ_CP045483.1"/>
</dbReference>
<protein>
    <submittedName>
        <fullName evidence="2">Phosphomethylpyrimidine kinase</fullName>
    </submittedName>
</protein>
<dbReference type="EMBL" id="CP045483">
    <property type="protein sequence ID" value="QGR20097.1"/>
    <property type="molecule type" value="Genomic_DNA"/>
</dbReference>
<dbReference type="KEGG" id="sazo:D1868_08915"/>
<feature type="domain" description="Thiamine-phosphate synthase ThiN" evidence="1">
    <location>
        <begin position="11"/>
        <end position="176"/>
    </location>
</feature>
<name>A0A650CRJ1_9CREN</name>
<dbReference type="InterPro" id="IPR019293">
    <property type="entry name" value="ThiN"/>
</dbReference>
<evidence type="ECO:0000259" key="1">
    <source>
        <dbReference type="Pfam" id="PF10120"/>
    </source>
</evidence>
<dbReference type="Gene3D" id="3.40.225.10">
    <property type="entry name" value="Class II aldolase/adducin N-terminal domain"/>
    <property type="match status" value="1"/>
</dbReference>
<organism evidence="2 3">
    <name type="scientific">Stygiolobus azoricus</name>
    <dbReference type="NCBI Taxonomy" id="41675"/>
    <lineage>
        <taxon>Archaea</taxon>
        <taxon>Thermoproteota</taxon>
        <taxon>Thermoprotei</taxon>
        <taxon>Sulfolobales</taxon>
        <taxon>Sulfolobaceae</taxon>
        <taxon>Stygiolobus</taxon>
    </lineage>
</organism>
<evidence type="ECO:0000313" key="2">
    <source>
        <dbReference type="EMBL" id="QGR20097.1"/>
    </source>
</evidence>